<dbReference type="InParanoid" id="A0A448YT76"/>
<reference evidence="8 9" key="1">
    <citation type="submission" date="2018-12" db="EMBL/GenBank/DDBJ databases">
        <authorList>
            <person name="Tiukova I."/>
            <person name="Dainat J."/>
        </authorList>
    </citation>
    <scope>NUCLEOTIDE SEQUENCE [LARGE SCALE GENOMIC DNA]</scope>
</reference>
<evidence type="ECO:0000256" key="2">
    <source>
        <dbReference type="ARBA" id="ARBA00022692"/>
    </source>
</evidence>
<evidence type="ECO:0000256" key="3">
    <source>
        <dbReference type="ARBA" id="ARBA00022824"/>
    </source>
</evidence>
<keyword evidence="3 6" id="KW-0256">Endoplasmic reticulum</keyword>
<evidence type="ECO:0000256" key="5">
    <source>
        <dbReference type="ARBA" id="ARBA00023136"/>
    </source>
</evidence>
<dbReference type="STRING" id="13370.A0A448YT76"/>
<feature type="transmembrane region" description="Helical" evidence="6">
    <location>
        <begin position="53"/>
        <end position="71"/>
    </location>
</feature>
<evidence type="ECO:0000256" key="6">
    <source>
        <dbReference type="RuleBase" id="RU363132"/>
    </source>
</evidence>
<sequence>MSSITKPSKSTSSADPCSRPSLKTLLTWDDPVESAKVFAGSISLLLLYKYTDFVSWSFYVTTLVLAFAALAEYSGRLLTGEGFVTRFKPAQTTAIGDFLQAHAQILADAFKNLEIELQNLFTAVNIETTLKAALASYFLYLLTSLFSVWTILFVSTVLSFTVPPVYVSNKEVIDSSVSEYAELAKKKSAEAYGNLKSQAKPTLEKVQAQIAPVTDWVKSKLPVRTAGSTVKSTSVPVPPEATEVKATGVDGGISELKHTAAKVANAAEGETEPLLN</sequence>
<dbReference type="OrthoDB" id="567788at2759"/>
<dbReference type="PROSITE" id="PS50845">
    <property type="entry name" value="RETICULON"/>
    <property type="match status" value="1"/>
</dbReference>
<gene>
    <name evidence="8" type="ORF">BRENAR_LOCUS4835</name>
</gene>
<comment type="subcellular location">
    <subcellularLocation>
        <location evidence="1 6">Endoplasmic reticulum membrane</location>
        <topology evidence="1 6">Multi-pass membrane protein</topology>
    </subcellularLocation>
</comment>
<dbReference type="AlphaFoldDB" id="A0A448YT76"/>
<keyword evidence="9" id="KW-1185">Reference proteome</keyword>
<keyword evidence="2 6" id="KW-0812">Transmembrane</keyword>
<dbReference type="Pfam" id="PF02453">
    <property type="entry name" value="Reticulon"/>
    <property type="match status" value="1"/>
</dbReference>
<protein>
    <recommendedName>
        <fullName evidence="6">Reticulon-like protein</fullName>
    </recommendedName>
</protein>
<dbReference type="FunCoup" id="A0A448YT76">
    <property type="interactions" value="266"/>
</dbReference>
<evidence type="ECO:0000313" key="9">
    <source>
        <dbReference type="Proteomes" id="UP000290900"/>
    </source>
</evidence>
<keyword evidence="5 6" id="KW-0472">Membrane</keyword>
<evidence type="ECO:0000313" key="8">
    <source>
        <dbReference type="EMBL" id="VEU24106.1"/>
    </source>
</evidence>
<evidence type="ECO:0000256" key="1">
    <source>
        <dbReference type="ARBA" id="ARBA00004477"/>
    </source>
</evidence>
<name>A0A448YT76_BRENA</name>
<feature type="domain" description="Reticulon" evidence="7">
    <location>
        <begin position="22"/>
        <end position="247"/>
    </location>
</feature>
<dbReference type="Proteomes" id="UP000290900">
    <property type="component" value="Unassembled WGS sequence"/>
</dbReference>
<proteinExistence type="predicted"/>
<evidence type="ECO:0000256" key="4">
    <source>
        <dbReference type="ARBA" id="ARBA00022989"/>
    </source>
</evidence>
<feature type="transmembrane region" description="Helical" evidence="6">
    <location>
        <begin position="137"/>
        <end position="160"/>
    </location>
</feature>
<keyword evidence="4 6" id="KW-1133">Transmembrane helix</keyword>
<dbReference type="InterPro" id="IPR003388">
    <property type="entry name" value="Reticulon"/>
</dbReference>
<accession>A0A448YT76</accession>
<dbReference type="GO" id="GO:0005789">
    <property type="term" value="C:endoplasmic reticulum membrane"/>
    <property type="evidence" value="ECO:0007669"/>
    <property type="project" value="UniProtKB-SubCell"/>
</dbReference>
<dbReference type="EMBL" id="CAACVR010000075">
    <property type="protein sequence ID" value="VEU24106.1"/>
    <property type="molecule type" value="Genomic_DNA"/>
</dbReference>
<evidence type="ECO:0000259" key="7">
    <source>
        <dbReference type="PROSITE" id="PS50845"/>
    </source>
</evidence>
<organism evidence="8 9">
    <name type="scientific">Brettanomyces naardenensis</name>
    <name type="common">Yeast</name>
    <dbReference type="NCBI Taxonomy" id="13370"/>
    <lineage>
        <taxon>Eukaryota</taxon>
        <taxon>Fungi</taxon>
        <taxon>Dikarya</taxon>
        <taxon>Ascomycota</taxon>
        <taxon>Saccharomycotina</taxon>
        <taxon>Pichiomycetes</taxon>
        <taxon>Pichiales</taxon>
        <taxon>Pichiaceae</taxon>
        <taxon>Brettanomyces</taxon>
    </lineage>
</organism>